<keyword evidence="1" id="KW-0732">Signal</keyword>
<feature type="signal peptide" evidence="1">
    <location>
        <begin position="1"/>
        <end position="29"/>
    </location>
</feature>
<protein>
    <recommendedName>
        <fullName evidence="4">Sel1 repeat family protein</fullName>
    </recommendedName>
</protein>
<dbReference type="InterPro" id="IPR011990">
    <property type="entry name" value="TPR-like_helical_dom_sf"/>
</dbReference>
<proteinExistence type="predicted"/>
<dbReference type="SMART" id="SM00671">
    <property type="entry name" value="SEL1"/>
    <property type="match status" value="1"/>
</dbReference>
<dbReference type="Proteomes" id="UP001595961">
    <property type="component" value="Unassembled WGS sequence"/>
</dbReference>
<organism evidence="2 3">
    <name type="scientific">Dyella halodurans</name>
    <dbReference type="NCBI Taxonomy" id="1920171"/>
    <lineage>
        <taxon>Bacteria</taxon>
        <taxon>Pseudomonadati</taxon>
        <taxon>Pseudomonadota</taxon>
        <taxon>Gammaproteobacteria</taxon>
        <taxon>Lysobacterales</taxon>
        <taxon>Rhodanobacteraceae</taxon>
        <taxon>Dyella</taxon>
    </lineage>
</organism>
<evidence type="ECO:0000313" key="2">
    <source>
        <dbReference type="EMBL" id="MFC4527624.1"/>
    </source>
</evidence>
<name>A0ABV9C3L4_9GAMM</name>
<evidence type="ECO:0000313" key="3">
    <source>
        <dbReference type="Proteomes" id="UP001595961"/>
    </source>
</evidence>
<keyword evidence="3" id="KW-1185">Reference proteome</keyword>
<evidence type="ECO:0008006" key="4">
    <source>
        <dbReference type="Google" id="ProtNLM"/>
    </source>
</evidence>
<accession>A0ABV9C3L4</accession>
<evidence type="ECO:0000256" key="1">
    <source>
        <dbReference type="SAM" id="SignalP"/>
    </source>
</evidence>
<reference evidence="3" key="1">
    <citation type="journal article" date="2019" name="Int. J. Syst. Evol. Microbiol.">
        <title>The Global Catalogue of Microorganisms (GCM) 10K type strain sequencing project: providing services to taxonomists for standard genome sequencing and annotation.</title>
        <authorList>
            <consortium name="The Broad Institute Genomics Platform"/>
            <consortium name="The Broad Institute Genome Sequencing Center for Infectious Disease"/>
            <person name="Wu L."/>
            <person name="Ma J."/>
        </authorList>
    </citation>
    <scope>NUCLEOTIDE SEQUENCE [LARGE SCALE GENOMIC DNA]</scope>
    <source>
        <strain evidence="3">CCM 4481</strain>
    </source>
</reference>
<dbReference type="Gene3D" id="1.25.40.10">
    <property type="entry name" value="Tetratricopeptide repeat domain"/>
    <property type="match status" value="1"/>
</dbReference>
<sequence length="254" mass="27033">MNTRPWKREWPMRLVIGGAVAALAPMQLAAQTASAPLQQDGDAVPSDADLANTSCTSGEERFLPGDFYYCLGTQSYGAHHYQDAQKFFTTAAAWASKPAQYVLGIMALDGDQQPVNRPLALAWLALAAERSNADLKRAYDSAYKSATTQERQAADALLASMRPVYADSTAAVRAEKRYVQGMAELTRLSNSGASYCMQDDKAITRQAPPPTGCPTAKAVMQAVDSAAVKVFDGWVGHVQVGPLEQAGGPSGKGS</sequence>
<dbReference type="SUPFAM" id="SSF81901">
    <property type="entry name" value="HCP-like"/>
    <property type="match status" value="1"/>
</dbReference>
<dbReference type="EMBL" id="JBHSGA010000017">
    <property type="protein sequence ID" value="MFC4527624.1"/>
    <property type="molecule type" value="Genomic_DNA"/>
</dbReference>
<dbReference type="InterPro" id="IPR006597">
    <property type="entry name" value="Sel1-like"/>
</dbReference>
<feature type="chain" id="PRO_5045691990" description="Sel1 repeat family protein" evidence="1">
    <location>
        <begin position="30"/>
        <end position="254"/>
    </location>
</feature>
<gene>
    <name evidence="2" type="ORF">ACFO5W_13345</name>
</gene>
<dbReference type="RefSeq" id="WP_266150306.1">
    <property type="nucleotide sequence ID" value="NZ_CP064028.1"/>
</dbReference>
<comment type="caution">
    <text evidence="2">The sequence shown here is derived from an EMBL/GenBank/DDBJ whole genome shotgun (WGS) entry which is preliminary data.</text>
</comment>